<feature type="compositionally biased region" description="Basic and acidic residues" evidence="1">
    <location>
        <begin position="20"/>
        <end position="30"/>
    </location>
</feature>
<gene>
    <name evidence="2" type="ORF">HAX54_012607</name>
</gene>
<proteinExistence type="predicted"/>
<evidence type="ECO:0000256" key="1">
    <source>
        <dbReference type="SAM" id="MobiDB-lite"/>
    </source>
</evidence>
<comment type="caution">
    <text evidence="2">The sequence shown here is derived from an EMBL/GenBank/DDBJ whole genome shotgun (WGS) entry which is preliminary data.</text>
</comment>
<dbReference type="Proteomes" id="UP000823775">
    <property type="component" value="Unassembled WGS sequence"/>
</dbReference>
<dbReference type="EMBL" id="JACEIK010001739">
    <property type="protein sequence ID" value="MCD7471863.1"/>
    <property type="molecule type" value="Genomic_DNA"/>
</dbReference>
<sequence length="173" mass="20014">MGVTYKVEILQVMRERMKLEKEEGKGKDVFDMEPSISSVDALKDPTGTRTGKQATHEPLETQQELSEGAARTRPQVERLSQRQKKLNVISSVLNPRKRSYCYGNYISDGDYAQEQSFDNEQIQKKLRREKNEVTHSSRSVYKPVFMASKLLEKIPEIEDKLDVHENVEKHSQE</sequence>
<protein>
    <submittedName>
        <fullName evidence="2">Uncharacterized protein</fullName>
    </submittedName>
</protein>
<accession>A0ABS8TKY6</accession>
<reference evidence="2 3" key="1">
    <citation type="journal article" date="2021" name="BMC Genomics">
        <title>Datura genome reveals duplications of psychoactive alkaloid biosynthetic genes and high mutation rate following tissue culture.</title>
        <authorList>
            <person name="Rajewski A."/>
            <person name="Carter-House D."/>
            <person name="Stajich J."/>
            <person name="Litt A."/>
        </authorList>
    </citation>
    <scope>NUCLEOTIDE SEQUENCE [LARGE SCALE GENOMIC DNA]</scope>
    <source>
        <strain evidence="2">AR-01</strain>
    </source>
</reference>
<feature type="region of interest" description="Disordered" evidence="1">
    <location>
        <begin position="20"/>
        <end position="81"/>
    </location>
</feature>
<organism evidence="2 3">
    <name type="scientific">Datura stramonium</name>
    <name type="common">Jimsonweed</name>
    <name type="synonym">Common thornapple</name>
    <dbReference type="NCBI Taxonomy" id="4076"/>
    <lineage>
        <taxon>Eukaryota</taxon>
        <taxon>Viridiplantae</taxon>
        <taxon>Streptophyta</taxon>
        <taxon>Embryophyta</taxon>
        <taxon>Tracheophyta</taxon>
        <taxon>Spermatophyta</taxon>
        <taxon>Magnoliopsida</taxon>
        <taxon>eudicotyledons</taxon>
        <taxon>Gunneridae</taxon>
        <taxon>Pentapetalae</taxon>
        <taxon>asterids</taxon>
        <taxon>lamiids</taxon>
        <taxon>Solanales</taxon>
        <taxon>Solanaceae</taxon>
        <taxon>Solanoideae</taxon>
        <taxon>Datureae</taxon>
        <taxon>Datura</taxon>
    </lineage>
</organism>
<keyword evidence="3" id="KW-1185">Reference proteome</keyword>
<evidence type="ECO:0000313" key="2">
    <source>
        <dbReference type="EMBL" id="MCD7471863.1"/>
    </source>
</evidence>
<name>A0ABS8TKY6_DATST</name>
<evidence type="ECO:0000313" key="3">
    <source>
        <dbReference type="Proteomes" id="UP000823775"/>
    </source>
</evidence>